<dbReference type="InParanoid" id="D7FZI2"/>
<proteinExistence type="predicted"/>
<feature type="region of interest" description="Disordered" evidence="1">
    <location>
        <begin position="931"/>
        <end position="958"/>
    </location>
</feature>
<evidence type="ECO:0000313" key="2">
    <source>
        <dbReference type="EMBL" id="CBJ32789.1"/>
    </source>
</evidence>
<sequence>MRGWIRTGPSPQALHRTPIRLPERLLDSHSACALAASQAGLVVKEGGPIINGSVLPMQGSQHTPDRPAREGSQRRHTTPSLSTQAWEESRGARRQRDNLADLFGLDADIVTEKGKDAFYTIPSYHWGSWTKTTKPWGADWGFTGNDADGFTFFTAARGAHVEVCLGPTKLKGVGPITSINGHCVRNHDALRRFTAIGAEDDLTELLNVVWYTLPCQGVSQQHVREDAKMPAGAADVFPSLVRQAQRNLESNPTLPFGERGRWQNAFVEGLLSGPSGVSGVLGTVGGHSVPGHGGVGGHKVFWAKGCVGVATPFQGLNSVPRCQGCRGFVREALRPRLQNASKAESLKSSKNIYMTRAQKVDVTIVSAPQRVPRITSKLWSTAADLNRERTTTARLRERIVSMRKECVRVPVEQGEALHKFLVDAETKEVIHSRLPQGSDQRYFYEDQVKWNTSHGKAKGFRFHPATMRLAIYIQGIAGTAAYNMLRNVLHLPSPERIKQLRRNAAPPRTGVLTENILKYGKLAATQDADKVDLMGVLTWDLMHLNKNGFSFAPNGGGFTGLVDETTFFNPIYKHEGGVVKEVEPILEKIVATQYVEMFFVSIGKPEYKFVVWREAVRSLSTDYIQRMLIRAMRYLAMAHPDKAFDVIATECDGAPEHRSFQTHAAILGFCHWIKGPKEGSFAGFKVGFLHPVHLHEVFNMSDPMHILKKIVNALWHSDIPAKQRQLGMWCVTDQDELKFSQFSLKTAQRVYNDVEYDNDSMTPEERAATLTIFPGMPVGAFNRTNFTCMNVKLSAKVVSGTIVRAIREVRANQETRGESPDLALGCYEGLAVHLNDFVDIFNGDYGRTKFERRAKINKMKGYVTSAEDPILERLMEILRYFDDWNDMLQEFPPPTGGGDVGWKKHFITRHSRTLVCAHIRAGLGTLRNPTAAQAKERSVRGDLNRGLHGGSRANFNRNARSGDDFNVSDYRGRIMLAVTQAVAAENVRSRSRNSPNAVLCPRYISVEPLAATPVVETSVPAAQGSSTIVNPYASSK</sequence>
<evidence type="ECO:0000256" key="1">
    <source>
        <dbReference type="SAM" id="MobiDB-lite"/>
    </source>
</evidence>
<feature type="compositionally biased region" description="Basic and acidic residues" evidence="1">
    <location>
        <begin position="934"/>
        <end position="945"/>
    </location>
</feature>
<protein>
    <submittedName>
        <fullName evidence="2">Uncharacterized protein</fullName>
    </submittedName>
</protein>
<organism evidence="2 3">
    <name type="scientific">Ectocarpus siliculosus</name>
    <name type="common">Brown alga</name>
    <name type="synonym">Conferva siliculosa</name>
    <dbReference type="NCBI Taxonomy" id="2880"/>
    <lineage>
        <taxon>Eukaryota</taxon>
        <taxon>Sar</taxon>
        <taxon>Stramenopiles</taxon>
        <taxon>Ochrophyta</taxon>
        <taxon>PX clade</taxon>
        <taxon>Phaeophyceae</taxon>
        <taxon>Ectocarpales</taxon>
        <taxon>Ectocarpaceae</taxon>
        <taxon>Ectocarpus</taxon>
    </lineage>
</organism>
<dbReference type="OrthoDB" id="10307781at2759"/>
<feature type="compositionally biased region" description="Basic and acidic residues" evidence="1">
    <location>
        <begin position="63"/>
        <end position="73"/>
    </location>
</feature>
<accession>D7FZI2</accession>
<name>D7FZI2_ECTSI</name>
<dbReference type="EMBL" id="FN649728">
    <property type="protein sequence ID" value="CBJ32789.1"/>
    <property type="molecule type" value="Genomic_DNA"/>
</dbReference>
<dbReference type="Proteomes" id="UP000002630">
    <property type="component" value="Linkage Group LG03"/>
</dbReference>
<dbReference type="AlphaFoldDB" id="D7FZI2"/>
<keyword evidence="3" id="KW-1185">Reference proteome</keyword>
<reference evidence="2 3" key="1">
    <citation type="journal article" date="2010" name="Nature">
        <title>The Ectocarpus genome and the independent evolution of multicellularity in brown algae.</title>
        <authorList>
            <person name="Cock J.M."/>
            <person name="Sterck L."/>
            <person name="Rouze P."/>
            <person name="Scornet D."/>
            <person name="Allen A.E."/>
            <person name="Amoutzias G."/>
            <person name="Anthouard V."/>
            <person name="Artiguenave F."/>
            <person name="Aury J.M."/>
            <person name="Badger J.H."/>
            <person name="Beszteri B."/>
            <person name="Billiau K."/>
            <person name="Bonnet E."/>
            <person name="Bothwell J.H."/>
            <person name="Bowler C."/>
            <person name="Boyen C."/>
            <person name="Brownlee C."/>
            <person name="Carrano C.J."/>
            <person name="Charrier B."/>
            <person name="Cho G.Y."/>
            <person name="Coelho S.M."/>
            <person name="Collen J."/>
            <person name="Corre E."/>
            <person name="Da Silva C."/>
            <person name="Delage L."/>
            <person name="Delaroque N."/>
            <person name="Dittami S.M."/>
            <person name="Doulbeau S."/>
            <person name="Elias M."/>
            <person name="Farnham G."/>
            <person name="Gachon C.M."/>
            <person name="Gschloessl B."/>
            <person name="Heesch S."/>
            <person name="Jabbari K."/>
            <person name="Jubin C."/>
            <person name="Kawai H."/>
            <person name="Kimura K."/>
            <person name="Kloareg B."/>
            <person name="Kupper F.C."/>
            <person name="Lang D."/>
            <person name="Le Bail A."/>
            <person name="Leblanc C."/>
            <person name="Lerouge P."/>
            <person name="Lohr M."/>
            <person name="Lopez P.J."/>
            <person name="Martens C."/>
            <person name="Maumus F."/>
            <person name="Michel G."/>
            <person name="Miranda-Saavedra D."/>
            <person name="Morales J."/>
            <person name="Moreau H."/>
            <person name="Motomura T."/>
            <person name="Nagasato C."/>
            <person name="Napoli C.A."/>
            <person name="Nelson D.R."/>
            <person name="Nyvall-Collen P."/>
            <person name="Peters A.F."/>
            <person name="Pommier C."/>
            <person name="Potin P."/>
            <person name="Poulain J."/>
            <person name="Quesneville H."/>
            <person name="Read B."/>
            <person name="Rensing S.A."/>
            <person name="Ritter A."/>
            <person name="Rousvoal S."/>
            <person name="Samanta M."/>
            <person name="Samson G."/>
            <person name="Schroeder D.C."/>
            <person name="Segurens B."/>
            <person name="Strittmatter M."/>
            <person name="Tonon T."/>
            <person name="Tregear J.W."/>
            <person name="Valentin K."/>
            <person name="von Dassow P."/>
            <person name="Yamagishi T."/>
            <person name="Van de Peer Y."/>
            <person name="Wincker P."/>
        </authorList>
    </citation>
    <scope>NUCLEOTIDE SEQUENCE [LARGE SCALE GENOMIC DNA]</scope>
    <source>
        <strain evidence="3">Ec32 / CCAP1310/4</strain>
    </source>
</reference>
<evidence type="ECO:0000313" key="3">
    <source>
        <dbReference type="Proteomes" id="UP000002630"/>
    </source>
</evidence>
<dbReference type="EMBL" id="FN648569">
    <property type="protein sequence ID" value="CBJ32789.1"/>
    <property type="molecule type" value="Genomic_DNA"/>
</dbReference>
<gene>
    <name evidence="2" type="ORF">Esi_0374_0012</name>
</gene>
<feature type="region of interest" description="Disordered" evidence="1">
    <location>
        <begin position="52"/>
        <end position="93"/>
    </location>
</feature>